<evidence type="ECO:0000256" key="6">
    <source>
        <dbReference type="PROSITE-ProRule" id="PRU00175"/>
    </source>
</evidence>
<dbReference type="CDD" id="cd18008">
    <property type="entry name" value="DEXDc_SHPRH-like"/>
    <property type="match status" value="1"/>
</dbReference>
<dbReference type="PROSITE" id="PS50089">
    <property type="entry name" value="ZF_RING_2"/>
    <property type="match status" value="1"/>
</dbReference>
<proteinExistence type="inferred from homology"/>
<organism evidence="11 12">
    <name type="scientific">Oculimacula yallundae</name>
    <dbReference type="NCBI Taxonomy" id="86028"/>
    <lineage>
        <taxon>Eukaryota</taxon>
        <taxon>Fungi</taxon>
        <taxon>Dikarya</taxon>
        <taxon>Ascomycota</taxon>
        <taxon>Pezizomycotina</taxon>
        <taxon>Leotiomycetes</taxon>
        <taxon>Helotiales</taxon>
        <taxon>Ploettnerulaceae</taxon>
        <taxon>Oculimacula</taxon>
    </lineage>
</organism>
<evidence type="ECO:0000313" key="11">
    <source>
        <dbReference type="EMBL" id="KAL2060765.1"/>
    </source>
</evidence>
<dbReference type="InterPro" id="IPR013083">
    <property type="entry name" value="Znf_RING/FYVE/PHD"/>
</dbReference>
<keyword evidence="6" id="KW-0863">Zinc-finger</keyword>
<evidence type="ECO:0000259" key="10">
    <source>
        <dbReference type="PROSITE" id="PS51194"/>
    </source>
</evidence>
<dbReference type="PROSITE" id="PS51194">
    <property type="entry name" value="HELICASE_CTER"/>
    <property type="match status" value="1"/>
</dbReference>
<evidence type="ECO:0000256" key="2">
    <source>
        <dbReference type="ARBA" id="ARBA00022741"/>
    </source>
</evidence>
<feature type="compositionally biased region" description="Polar residues" evidence="7">
    <location>
        <begin position="85"/>
        <end position="100"/>
    </location>
</feature>
<sequence>MGEDTPTKKMRLNDGTPSSSRPPPAPDFSQGSGNRNAQPTGHHPATRSRTGNAQAGSNQGQTSLSNQIMPAPNARARTAKEWHARNNQKASNEQKNNTMYKQGKMRDILSGKATKDGKGSKGKQQPNRIDPQSFLGGSSVNRPADETDALTEVMPKNKKQLWASYVKTDLQGVDFHQNNIDQKEMQAKTVTLGLNMLKPQGTMFWNLRGVATSLYNHQVLGVTFAVAKECADEAPYGTIIADQMGLGKTIQAISIMVANPPSSEDLSKKIQGTLIICPAHLQDQWRAEFRKHTPDIGEDILQFVKADKSLNLTRLQKETIVITSYHQLRDSFAEPNDTLVKQWENAGRDVEAAKQQWLQESEEVGLLHKMKWYRIILDEAHTIKNLNTQTAQAAIALRGDKRHCLSGTPIMNRFGEFYPLLLFLREPITMVLKAREFEQKFCNQTEQSRALLSTLLSGIVIHRTLKDKLFGRPIVPMPAFSMRIIRIGQSVAEKIIYNAVILGYRNLFFQEFEKWDERQKLKSRFAQLTRLRQLLISPDLIAQQITKLLSFKELQILQQAVGQLRKNANPGSITNQIYQRLGMWINDKKNGVYNDVSEAEEEVISCTVCGSAGEALNSCQPCGHICCEICLDGNGDRDYDTDGARIWQCPECNKVCERKPVASKKPSKTKNGSKAKKQEPGKGTDAFDFRPSPGVDQSCFRIWLERLDKGELDVLHTAKMQAVLARIKDWLGKDPDDKIVIFTQFRQCLVIFGRLLQKLGFKFLYLSGDMNNDQRANTLKTFADDPTIKIMLASLQCGGTGLNLQMANKAIVVDLWWNECIDEQAFGRFFRIGQPKDCEAFKCVVKQTIDETLIEASKYFRWLIRVAFDVQIEQRSKAAAISGLLQDEAQIVFDEIVGKDAKKESIQQMTNRMAKEAQGKDPEATDQVQVKLETLSDGNDFRAGQQLALNGQQSGPSRQQSGPSRQQSGPSRQQMDPNESDLMEDLMDTGDLYSAD</sequence>
<dbReference type="InterPro" id="IPR000330">
    <property type="entry name" value="SNF2_N"/>
</dbReference>
<keyword evidence="4" id="KW-0347">Helicase</keyword>
<dbReference type="PROSITE" id="PS51192">
    <property type="entry name" value="HELICASE_ATP_BIND_1"/>
    <property type="match status" value="1"/>
</dbReference>
<name>A0ABR4BT42_9HELO</name>
<feature type="domain" description="RING-type" evidence="8">
    <location>
        <begin position="606"/>
        <end position="653"/>
    </location>
</feature>
<feature type="compositionally biased region" description="Basic and acidic residues" evidence="7">
    <location>
        <begin position="676"/>
        <end position="688"/>
    </location>
</feature>
<gene>
    <name evidence="11" type="ORF">VTL71DRAFT_9407</name>
</gene>
<dbReference type="Gene3D" id="3.40.50.10810">
    <property type="entry name" value="Tandem AAA-ATPase domain"/>
    <property type="match status" value="1"/>
</dbReference>
<evidence type="ECO:0000259" key="9">
    <source>
        <dbReference type="PROSITE" id="PS51192"/>
    </source>
</evidence>
<keyword evidence="12" id="KW-1185">Reference proteome</keyword>
<dbReference type="InterPro" id="IPR014001">
    <property type="entry name" value="Helicase_ATP-bd"/>
</dbReference>
<feature type="compositionally biased region" description="Basic residues" evidence="7">
    <location>
        <begin position="663"/>
        <end position="675"/>
    </location>
</feature>
<feature type="region of interest" description="Disordered" evidence="7">
    <location>
        <begin position="663"/>
        <end position="689"/>
    </location>
</feature>
<evidence type="ECO:0000256" key="5">
    <source>
        <dbReference type="ARBA" id="ARBA00022840"/>
    </source>
</evidence>
<dbReference type="EMBL" id="JAZHXI010000021">
    <property type="protein sequence ID" value="KAL2060765.1"/>
    <property type="molecule type" value="Genomic_DNA"/>
</dbReference>
<keyword evidence="2" id="KW-0547">Nucleotide-binding</keyword>
<dbReference type="InterPro" id="IPR050628">
    <property type="entry name" value="SNF2_RAD54_helicase_TF"/>
</dbReference>
<evidence type="ECO:0000256" key="1">
    <source>
        <dbReference type="ARBA" id="ARBA00007025"/>
    </source>
</evidence>
<dbReference type="Proteomes" id="UP001595075">
    <property type="component" value="Unassembled WGS sequence"/>
</dbReference>
<evidence type="ECO:0000259" key="8">
    <source>
        <dbReference type="PROSITE" id="PS50089"/>
    </source>
</evidence>
<dbReference type="InterPro" id="IPR038718">
    <property type="entry name" value="SNF2-like_sf"/>
</dbReference>
<keyword evidence="3" id="KW-0378">Hydrolase</keyword>
<dbReference type="SUPFAM" id="SSF52540">
    <property type="entry name" value="P-loop containing nucleoside triphosphate hydrolases"/>
    <property type="match status" value="2"/>
</dbReference>
<feature type="region of interest" description="Disordered" evidence="7">
    <location>
        <begin position="1"/>
        <end position="144"/>
    </location>
</feature>
<dbReference type="SMART" id="SM00490">
    <property type="entry name" value="HELICc"/>
    <property type="match status" value="1"/>
</dbReference>
<feature type="compositionally biased region" description="Polar residues" evidence="7">
    <location>
        <begin position="47"/>
        <end position="68"/>
    </location>
</feature>
<dbReference type="Gene3D" id="3.40.50.300">
    <property type="entry name" value="P-loop containing nucleotide triphosphate hydrolases"/>
    <property type="match status" value="1"/>
</dbReference>
<dbReference type="Pfam" id="PF00271">
    <property type="entry name" value="Helicase_C"/>
    <property type="match status" value="1"/>
</dbReference>
<protein>
    <submittedName>
        <fullName evidence="11">Uncharacterized protein</fullName>
    </submittedName>
</protein>
<dbReference type="Pfam" id="PF00176">
    <property type="entry name" value="SNF2-rel_dom"/>
    <property type="match status" value="1"/>
</dbReference>
<dbReference type="CDD" id="cd18793">
    <property type="entry name" value="SF2_C_SNF"/>
    <property type="match status" value="1"/>
</dbReference>
<feature type="region of interest" description="Disordered" evidence="7">
    <location>
        <begin position="941"/>
        <end position="996"/>
    </location>
</feature>
<feature type="compositionally biased region" description="Low complexity" evidence="7">
    <location>
        <begin position="951"/>
        <end position="974"/>
    </location>
</feature>
<feature type="compositionally biased region" description="Acidic residues" evidence="7">
    <location>
        <begin position="978"/>
        <end position="988"/>
    </location>
</feature>
<feature type="domain" description="Helicase C-terminal" evidence="10">
    <location>
        <begin position="726"/>
        <end position="889"/>
    </location>
</feature>
<evidence type="ECO:0000256" key="4">
    <source>
        <dbReference type="ARBA" id="ARBA00022806"/>
    </source>
</evidence>
<evidence type="ECO:0000256" key="7">
    <source>
        <dbReference type="SAM" id="MobiDB-lite"/>
    </source>
</evidence>
<dbReference type="SMART" id="SM00487">
    <property type="entry name" value="DEXDc"/>
    <property type="match status" value="1"/>
</dbReference>
<keyword evidence="5" id="KW-0067">ATP-binding</keyword>
<comment type="similarity">
    <text evidence="1">Belongs to the SNF2/RAD54 helicase family.</text>
</comment>
<dbReference type="PANTHER" id="PTHR45626:SF17">
    <property type="entry name" value="HELICASE-LIKE TRANSCRIPTION FACTOR"/>
    <property type="match status" value="1"/>
</dbReference>
<dbReference type="Gene3D" id="3.30.40.10">
    <property type="entry name" value="Zinc/RING finger domain, C3HC4 (zinc finger)"/>
    <property type="match status" value="1"/>
</dbReference>
<feature type="compositionally biased region" description="Polar residues" evidence="7">
    <location>
        <begin position="29"/>
        <end position="39"/>
    </location>
</feature>
<feature type="domain" description="Helicase ATP-binding" evidence="9">
    <location>
        <begin position="229"/>
        <end position="427"/>
    </location>
</feature>
<comment type="caution">
    <text evidence="11">The sequence shown here is derived from an EMBL/GenBank/DDBJ whole genome shotgun (WGS) entry which is preliminary data.</text>
</comment>
<evidence type="ECO:0000256" key="3">
    <source>
        <dbReference type="ARBA" id="ARBA00022801"/>
    </source>
</evidence>
<evidence type="ECO:0000313" key="12">
    <source>
        <dbReference type="Proteomes" id="UP001595075"/>
    </source>
</evidence>
<accession>A0ABR4BT42</accession>
<dbReference type="InterPro" id="IPR049730">
    <property type="entry name" value="SNF2/RAD54-like_C"/>
</dbReference>
<dbReference type="InterPro" id="IPR027417">
    <property type="entry name" value="P-loop_NTPase"/>
</dbReference>
<dbReference type="InterPro" id="IPR001650">
    <property type="entry name" value="Helicase_C-like"/>
</dbReference>
<reference evidence="11 12" key="1">
    <citation type="journal article" date="2024" name="Commun. Biol.">
        <title>Comparative genomic analysis of thermophilic fungi reveals convergent evolutionary adaptations and gene losses.</title>
        <authorList>
            <person name="Steindorff A.S."/>
            <person name="Aguilar-Pontes M.V."/>
            <person name="Robinson A.J."/>
            <person name="Andreopoulos B."/>
            <person name="LaButti K."/>
            <person name="Kuo A."/>
            <person name="Mondo S."/>
            <person name="Riley R."/>
            <person name="Otillar R."/>
            <person name="Haridas S."/>
            <person name="Lipzen A."/>
            <person name="Grimwood J."/>
            <person name="Schmutz J."/>
            <person name="Clum A."/>
            <person name="Reid I.D."/>
            <person name="Moisan M.C."/>
            <person name="Butler G."/>
            <person name="Nguyen T.T.M."/>
            <person name="Dewar K."/>
            <person name="Conant G."/>
            <person name="Drula E."/>
            <person name="Henrissat B."/>
            <person name="Hansel C."/>
            <person name="Singer S."/>
            <person name="Hutchinson M.I."/>
            <person name="de Vries R.P."/>
            <person name="Natvig D.O."/>
            <person name="Powell A.J."/>
            <person name="Tsang A."/>
            <person name="Grigoriev I.V."/>
        </authorList>
    </citation>
    <scope>NUCLEOTIDE SEQUENCE [LARGE SCALE GENOMIC DNA]</scope>
    <source>
        <strain evidence="11 12">CBS 494.80</strain>
    </source>
</reference>
<feature type="compositionally biased region" description="Basic and acidic residues" evidence="7">
    <location>
        <begin position="104"/>
        <end position="119"/>
    </location>
</feature>
<keyword evidence="6" id="KW-0479">Metal-binding</keyword>
<dbReference type="PANTHER" id="PTHR45626">
    <property type="entry name" value="TRANSCRIPTION TERMINATION FACTOR 2-RELATED"/>
    <property type="match status" value="1"/>
</dbReference>
<dbReference type="InterPro" id="IPR001841">
    <property type="entry name" value="Znf_RING"/>
</dbReference>
<keyword evidence="6" id="KW-0862">Zinc</keyword>